<dbReference type="OrthoDB" id="2164794at2"/>
<dbReference type="Pfam" id="PF08378">
    <property type="entry name" value="NERD"/>
    <property type="match status" value="1"/>
</dbReference>
<dbReference type="Proteomes" id="UP000322524">
    <property type="component" value="Unassembled WGS sequence"/>
</dbReference>
<accession>A0A5D4T4F8</accession>
<name>A0A5D4T4F8_9BACI</name>
<reference evidence="2 3" key="1">
    <citation type="submission" date="2019-08" db="EMBL/GenBank/DDBJ databases">
        <title>Bacillus genomes from the desert of Cuatro Cienegas, Coahuila.</title>
        <authorList>
            <person name="Olmedo-Alvarez G."/>
        </authorList>
    </citation>
    <scope>NUCLEOTIDE SEQUENCE [LARGE SCALE GENOMIC DNA]</scope>
    <source>
        <strain evidence="2 3">CH28_1T</strain>
    </source>
</reference>
<gene>
    <name evidence="2" type="ORF">FZC76_06055</name>
</gene>
<protein>
    <submittedName>
        <fullName evidence="2">NERD domain-containing protein</fullName>
    </submittedName>
</protein>
<evidence type="ECO:0000313" key="2">
    <source>
        <dbReference type="EMBL" id="TYS69791.1"/>
    </source>
</evidence>
<dbReference type="AlphaFoldDB" id="A0A5D4T4F8"/>
<comment type="caution">
    <text evidence="2">The sequence shown here is derived from an EMBL/GenBank/DDBJ whole genome shotgun (WGS) entry which is preliminary data.</text>
</comment>
<dbReference type="InterPro" id="IPR011528">
    <property type="entry name" value="NERD"/>
</dbReference>
<sequence>MLYKSRTTPRELEVYQYLNTRIKLSEIERKHLYTLRKGFEGEVQFDRLTSSIQSECLILNDLLLQQNRSTFQIDTLIIAPYTIHLFEVKNFEGDYFYDYDRLYTKIPPQSEVTNPLIQLTRSESLLRQLLQSLGCNLPIQSLIVFINPEFTLYQTPINKPFLFHSQINRFLENINTTSGKLINHHKELAEQITAQHLIDAPFFLPPSYEYDELRKGNTCENCGLFKISVAGTKCICKECGKMELSDTLIMRNVKELTKLFPDKKIDTNTIYEWLEGAIPKRTIGRSLKKHMNCNGVRQWSHYEF</sequence>
<dbReference type="RefSeq" id="WP_148987352.1">
    <property type="nucleotide sequence ID" value="NZ_VTEV01000002.1"/>
</dbReference>
<feature type="domain" description="NERD" evidence="1">
    <location>
        <begin position="37"/>
        <end position="152"/>
    </location>
</feature>
<proteinExistence type="predicted"/>
<evidence type="ECO:0000259" key="1">
    <source>
        <dbReference type="PROSITE" id="PS50965"/>
    </source>
</evidence>
<dbReference type="EMBL" id="VTEV01000002">
    <property type="protein sequence ID" value="TYS69791.1"/>
    <property type="molecule type" value="Genomic_DNA"/>
</dbReference>
<dbReference type="PROSITE" id="PS50965">
    <property type="entry name" value="NERD"/>
    <property type="match status" value="1"/>
</dbReference>
<organism evidence="2 3">
    <name type="scientific">Sutcliffiella horikoshii</name>
    <dbReference type="NCBI Taxonomy" id="79883"/>
    <lineage>
        <taxon>Bacteria</taxon>
        <taxon>Bacillati</taxon>
        <taxon>Bacillota</taxon>
        <taxon>Bacilli</taxon>
        <taxon>Bacillales</taxon>
        <taxon>Bacillaceae</taxon>
        <taxon>Sutcliffiella</taxon>
    </lineage>
</organism>
<evidence type="ECO:0000313" key="3">
    <source>
        <dbReference type="Proteomes" id="UP000322524"/>
    </source>
</evidence>